<evidence type="ECO:0000313" key="1">
    <source>
        <dbReference type="EMBL" id="SUU98027.1"/>
    </source>
</evidence>
<proteinExistence type="predicted"/>
<dbReference type="AlphaFoldDB" id="A0A380X5T1"/>
<gene>
    <name evidence="1" type="ORF">NCTC10926_01435</name>
</gene>
<name>A0A380X5T1_AVIPA</name>
<dbReference type="Proteomes" id="UP000254620">
    <property type="component" value="Unassembled WGS sequence"/>
</dbReference>
<dbReference type="RefSeq" id="WP_115615629.1">
    <property type="nucleotide sequence ID" value="NZ_UFSW01000001.1"/>
</dbReference>
<protein>
    <submittedName>
        <fullName evidence="1">Uncharacterized protein</fullName>
    </submittedName>
</protein>
<reference evidence="1 2" key="1">
    <citation type="submission" date="2018-06" db="EMBL/GenBank/DDBJ databases">
        <authorList>
            <consortium name="Pathogen Informatics"/>
            <person name="Doyle S."/>
        </authorList>
    </citation>
    <scope>NUCLEOTIDE SEQUENCE [LARGE SCALE GENOMIC DNA]</scope>
    <source>
        <strain evidence="1 2">NCTC10926</strain>
    </source>
</reference>
<accession>A0A380X5T1</accession>
<dbReference type="EMBL" id="UFSW01000001">
    <property type="protein sequence ID" value="SUU98027.1"/>
    <property type="molecule type" value="Genomic_DNA"/>
</dbReference>
<organism evidence="1 2">
    <name type="scientific">Avibacterium paragallinarum</name>
    <name type="common">Haemophilus gallinarum</name>
    <dbReference type="NCBI Taxonomy" id="728"/>
    <lineage>
        <taxon>Bacteria</taxon>
        <taxon>Pseudomonadati</taxon>
        <taxon>Pseudomonadota</taxon>
        <taxon>Gammaproteobacteria</taxon>
        <taxon>Pasteurellales</taxon>
        <taxon>Pasteurellaceae</taxon>
        <taxon>Avibacterium</taxon>
    </lineage>
</organism>
<sequence length="135" mass="15625">MAKQTQLTQAEKELAFQLNLLENEIERLHQPATLIHALAHYSDLEKFEPCELEDALKGINVALYQHITSLNNRVDFIKAKLGGETMTKPTLTISHFPQWKRQGELIKQANRKCFEQFPDDFHHKKQMKKEGAVVD</sequence>
<evidence type="ECO:0000313" key="2">
    <source>
        <dbReference type="Proteomes" id="UP000254620"/>
    </source>
</evidence>